<evidence type="ECO:0000313" key="4">
    <source>
        <dbReference type="EMBL" id="BCO10154.1"/>
    </source>
</evidence>
<organism evidence="4 5">
    <name type="scientific">Desulfolithobacter dissulfuricans</name>
    <dbReference type="NCBI Taxonomy" id="2795293"/>
    <lineage>
        <taxon>Bacteria</taxon>
        <taxon>Pseudomonadati</taxon>
        <taxon>Thermodesulfobacteriota</taxon>
        <taxon>Desulfobulbia</taxon>
        <taxon>Desulfobulbales</taxon>
        <taxon>Desulfobulbaceae</taxon>
        <taxon>Desulfolithobacter</taxon>
    </lineage>
</organism>
<evidence type="ECO:0000256" key="2">
    <source>
        <dbReference type="PROSITE-ProRule" id="PRU00703"/>
    </source>
</evidence>
<keyword evidence="2" id="KW-0129">CBS domain</keyword>
<name>A0A915U2H7_9BACT</name>
<gene>
    <name evidence="4" type="ORF">GF1_25300</name>
</gene>
<dbReference type="Proteomes" id="UP001063350">
    <property type="component" value="Chromosome"/>
</dbReference>
<dbReference type="SMART" id="SM00116">
    <property type="entry name" value="CBS"/>
    <property type="match status" value="1"/>
</dbReference>
<sequence>MADYRIGSLLVHAAENEDEIVGIVTDRDLRNKVIAAGLDFRVPVEKIMSSPVVTVLSQSICFDALMKMMSTGVHHLAVERKGRIIGVVTSHDILLLQGNSPYALFKEVRKQQEIQGLYPLSQKIPDVIRNLIKEGAKAGNITRMISILNDQILERLLTLLEDELGPPPVEYCWLLMGSEGRREQTFRTDQDNAIVYADPNNDKQRQEAQDYFTRFAAKAIDHLVNCGYPLCPGDIMATNPRWCQPLSVWKEYFSHWVAAPEPEELLNVTIFFDFRAGYGAAALAEDLRQYLGEITRRQEIYLLHLARECLAARAPLSFFKNFIVEKNGEHKNKLDIKRSGLTPFVNFARVMALKYGVRETNTLARLHVLADEGHISRDLWAEASEAYEIQMHLRLIHQLHQIEDGVLPDNHIDPAQLSDLEKRMLKNAFQVIDQLHSVLKNIFPVS</sequence>
<dbReference type="PROSITE" id="PS51371">
    <property type="entry name" value="CBS"/>
    <property type="match status" value="1"/>
</dbReference>
<dbReference type="AlphaFoldDB" id="A0A915U2H7"/>
<evidence type="ECO:0000259" key="3">
    <source>
        <dbReference type="PROSITE" id="PS51371"/>
    </source>
</evidence>
<feature type="domain" description="CBS" evidence="3">
    <location>
        <begin position="48"/>
        <end position="104"/>
    </location>
</feature>
<keyword evidence="5" id="KW-1185">Reference proteome</keyword>
<keyword evidence="1" id="KW-0677">Repeat</keyword>
<dbReference type="InterPro" id="IPR005105">
    <property type="entry name" value="GlnD_Uridyltrans_N"/>
</dbReference>
<dbReference type="Pfam" id="PF00571">
    <property type="entry name" value="CBS"/>
    <property type="match status" value="2"/>
</dbReference>
<dbReference type="Gene3D" id="3.10.580.10">
    <property type="entry name" value="CBS-domain"/>
    <property type="match status" value="1"/>
</dbReference>
<dbReference type="Pfam" id="PF03445">
    <property type="entry name" value="DUF294"/>
    <property type="match status" value="1"/>
</dbReference>
<dbReference type="InterPro" id="IPR051462">
    <property type="entry name" value="CBS_domain-containing"/>
</dbReference>
<dbReference type="InterPro" id="IPR043519">
    <property type="entry name" value="NT_sf"/>
</dbReference>
<dbReference type="InterPro" id="IPR018821">
    <property type="entry name" value="DUF294_put_nucleoTrafse_sb-bd"/>
</dbReference>
<dbReference type="SUPFAM" id="SSF54631">
    <property type="entry name" value="CBS-domain pair"/>
    <property type="match status" value="1"/>
</dbReference>
<dbReference type="InterPro" id="IPR000644">
    <property type="entry name" value="CBS_dom"/>
</dbReference>
<evidence type="ECO:0000313" key="5">
    <source>
        <dbReference type="Proteomes" id="UP001063350"/>
    </source>
</evidence>
<dbReference type="KEGG" id="ddu:GF1_25300"/>
<proteinExistence type="predicted"/>
<dbReference type="PANTHER" id="PTHR48108:SF34">
    <property type="entry name" value="CBS DOMAIN-CONTAINING PROTEIN YHCV"/>
    <property type="match status" value="1"/>
</dbReference>
<reference evidence="4" key="1">
    <citation type="submission" date="2020-12" db="EMBL/GenBank/DDBJ databases">
        <title>Desulfobium dissulfuricans gen. nov., sp. nov., a novel mesophilic, sulfate-reducing bacterium isolated from a deep-sea hydrothermal vent.</title>
        <authorList>
            <person name="Hashimoto Y."/>
            <person name="Tame A."/>
            <person name="Sawayama S."/>
            <person name="Miyazaki J."/>
            <person name="Takai K."/>
            <person name="Nakagawa S."/>
        </authorList>
    </citation>
    <scope>NUCLEOTIDE SEQUENCE</scope>
    <source>
        <strain evidence="4">GF1</strain>
    </source>
</reference>
<accession>A0A915U2H7</accession>
<dbReference type="InterPro" id="IPR046342">
    <property type="entry name" value="CBS_dom_sf"/>
</dbReference>
<protein>
    <recommendedName>
        <fullName evidence="3">CBS domain-containing protein</fullName>
    </recommendedName>
</protein>
<dbReference type="PANTHER" id="PTHR48108">
    <property type="entry name" value="CBS DOMAIN-CONTAINING PROTEIN CBSX2, CHLOROPLASTIC"/>
    <property type="match status" value="1"/>
</dbReference>
<evidence type="ECO:0000256" key="1">
    <source>
        <dbReference type="ARBA" id="ARBA00022737"/>
    </source>
</evidence>
<dbReference type="CDD" id="cd05401">
    <property type="entry name" value="NT_GlnE_GlnD_like"/>
    <property type="match status" value="1"/>
</dbReference>
<dbReference type="Gene3D" id="3.30.460.10">
    <property type="entry name" value="Beta Polymerase, domain 2"/>
    <property type="match status" value="1"/>
</dbReference>
<dbReference type="GO" id="GO:0008773">
    <property type="term" value="F:[protein-PII] uridylyltransferase activity"/>
    <property type="evidence" value="ECO:0007669"/>
    <property type="project" value="InterPro"/>
</dbReference>
<dbReference type="EMBL" id="AP024233">
    <property type="protein sequence ID" value="BCO10154.1"/>
    <property type="molecule type" value="Genomic_DNA"/>
</dbReference>
<dbReference type="Pfam" id="PF10335">
    <property type="entry name" value="DUF294_C"/>
    <property type="match status" value="1"/>
</dbReference>